<evidence type="ECO:0000256" key="6">
    <source>
        <dbReference type="ARBA" id="ARBA00023136"/>
    </source>
</evidence>
<feature type="transmembrane region" description="Helical" evidence="7">
    <location>
        <begin position="68"/>
        <end position="91"/>
    </location>
</feature>
<evidence type="ECO:0000256" key="2">
    <source>
        <dbReference type="ARBA" id="ARBA00022448"/>
    </source>
</evidence>
<dbReference type="EMBL" id="CP146275">
    <property type="protein sequence ID" value="WWT32448.1"/>
    <property type="molecule type" value="Genomic_DNA"/>
</dbReference>
<keyword evidence="5 7" id="KW-1133">Transmembrane helix</keyword>
<dbReference type="InterPro" id="IPR002751">
    <property type="entry name" value="CbiM/NikMN"/>
</dbReference>
<keyword evidence="2" id="KW-0813">Transport</keyword>
<evidence type="ECO:0000256" key="4">
    <source>
        <dbReference type="ARBA" id="ARBA00022692"/>
    </source>
</evidence>
<sequence>MHIADGALSGPVLIAGGVLSLAGLTIGLRKLDMETIPATGVLSATFFVASLIHFPVGASSVHLIMNGLAGLVLGWAAFPALAVALLLQAVFFGFGGITVLGINTFNIAAAAVLMHYVCRRGVMASSPSIAAMWGAAAGAGAIVVTTVLVALSLALSGEQFIPAAQITVLVHIPVMIIEGAVTAAAVYLVRKVKPELFTAISSLNGRARHG</sequence>
<evidence type="ECO:0000256" key="7">
    <source>
        <dbReference type="SAM" id="Phobius"/>
    </source>
</evidence>
<evidence type="ECO:0000256" key="1">
    <source>
        <dbReference type="ARBA" id="ARBA00004651"/>
    </source>
</evidence>
<dbReference type="Gene3D" id="1.10.1760.20">
    <property type="match status" value="1"/>
</dbReference>
<gene>
    <name evidence="8" type="primary">cbiM</name>
    <name evidence="8" type="ORF">V6617_15770</name>
</gene>
<dbReference type="PANTHER" id="PTHR34229">
    <property type="entry name" value="METAL TRANSPORT PROTEIN HI_1621-RELATED"/>
    <property type="match status" value="1"/>
</dbReference>
<feature type="transmembrane region" description="Helical" evidence="7">
    <location>
        <begin position="97"/>
        <end position="118"/>
    </location>
</feature>
<dbReference type="Pfam" id="PF01891">
    <property type="entry name" value="CbiM"/>
    <property type="match status" value="1"/>
</dbReference>
<dbReference type="PANTHER" id="PTHR34229:SF1">
    <property type="entry name" value="METAL TRANSPORT PROTEIN HI_1621-RELATED"/>
    <property type="match status" value="1"/>
</dbReference>
<reference evidence="8 9" key="1">
    <citation type="submission" date="2024-02" db="EMBL/GenBank/DDBJ databases">
        <title>Complete genome sequence of Pelagibacterium nitratireducens ZH15.</title>
        <authorList>
            <person name="Zhao L.H."/>
        </authorList>
    </citation>
    <scope>NUCLEOTIDE SEQUENCE [LARGE SCALE GENOMIC DNA]</scope>
    <source>
        <strain evidence="8 9">ZH15</strain>
    </source>
</reference>
<evidence type="ECO:0000256" key="5">
    <source>
        <dbReference type="ARBA" id="ARBA00022989"/>
    </source>
</evidence>
<evidence type="ECO:0000256" key="3">
    <source>
        <dbReference type="ARBA" id="ARBA00022475"/>
    </source>
</evidence>
<keyword evidence="9" id="KW-1185">Reference proteome</keyword>
<feature type="transmembrane region" description="Helical" evidence="7">
    <location>
        <begin position="35"/>
        <end position="56"/>
    </location>
</feature>
<keyword evidence="3" id="KW-1003">Cell membrane</keyword>
<name>A0ABZ2HXV2_9HYPH</name>
<dbReference type="RefSeq" id="WP_338607873.1">
    <property type="nucleotide sequence ID" value="NZ_CP146275.1"/>
</dbReference>
<feature type="transmembrane region" description="Helical" evidence="7">
    <location>
        <begin position="130"/>
        <end position="154"/>
    </location>
</feature>
<comment type="subcellular location">
    <subcellularLocation>
        <location evidence="1">Cell membrane</location>
        <topology evidence="1">Multi-pass membrane protein</topology>
    </subcellularLocation>
</comment>
<protein>
    <submittedName>
        <fullName evidence="8">Cobalt transporter CbiM</fullName>
    </submittedName>
</protein>
<keyword evidence="6 7" id="KW-0472">Membrane</keyword>
<evidence type="ECO:0000313" key="9">
    <source>
        <dbReference type="Proteomes" id="UP001369958"/>
    </source>
</evidence>
<evidence type="ECO:0000313" key="8">
    <source>
        <dbReference type="EMBL" id="WWT32448.1"/>
    </source>
</evidence>
<proteinExistence type="predicted"/>
<feature type="transmembrane region" description="Helical" evidence="7">
    <location>
        <begin position="166"/>
        <end position="189"/>
    </location>
</feature>
<dbReference type="Proteomes" id="UP001369958">
    <property type="component" value="Chromosome"/>
</dbReference>
<dbReference type="NCBIfam" id="NF004905">
    <property type="entry name" value="PRK06265.1-5"/>
    <property type="match status" value="1"/>
</dbReference>
<keyword evidence="4 7" id="KW-0812">Transmembrane</keyword>
<feature type="transmembrane region" description="Helical" evidence="7">
    <location>
        <begin position="12"/>
        <end position="29"/>
    </location>
</feature>
<accession>A0ABZ2HXV2</accession>
<organism evidence="8 9">
    <name type="scientific">Pelagibacterium nitratireducens</name>
    <dbReference type="NCBI Taxonomy" id="1046114"/>
    <lineage>
        <taxon>Bacteria</taxon>
        <taxon>Pseudomonadati</taxon>
        <taxon>Pseudomonadota</taxon>
        <taxon>Alphaproteobacteria</taxon>
        <taxon>Hyphomicrobiales</taxon>
        <taxon>Devosiaceae</taxon>
        <taxon>Pelagibacterium</taxon>
    </lineage>
</organism>